<comment type="subcellular location">
    <subcellularLocation>
        <location evidence="1">Cell membrane</location>
        <topology evidence="1">Multi-pass membrane protein</topology>
    </subcellularLocation>
</comment>
<evidence type="ECO:0000256" key="2">
    <source>
        <dbReference type="ARBA" id="ARBA00005262"/>
    </source>
</evidence>
<keyword evidence="4 7" id="KW-0812">Transmembrane</keyword>
<accession>A0A2U3PXE7</accession>
<evidence type="ECO:0000256" key="4">
    <source>
        <dbReference type="ARBA" id="ARBA00022692"/>
    </source>
</evidence>
<evidence type="ECO:0000256" key="1">
    <source>
        <dbReference type="ARBA" id="ARBA00004651"/>
    </source>
</evidence>
<dbReference type="InterPro" id="IPR052518">
    <property type="entry name" value="CHR_Transporter"/>
</dbReference>
<dbReference type="EMBL" id="LS398110">
    <property type="protein sequence ID" value="SPP93789.1"/>
    <property type="molecule type" value="Genomic_DNA"/>
</dbReference>
<feature type="transmembrane region" description="Helical" evidence="7">
    <location>
        <begin position="76"/>
        <end position="99"/>
    </location>
</feature>
<dbReference type="AlphaFoldDB" id="A0A2U3PXE7"/>
<evidence type="ECO:0000256" key="3">
    <source>
        <dbReference type="ARBA" id="ARBA00022475"/>
    </source>
</evidence>
<dbReference type="Proteomes" id="UP000246085">
    <property type="component" value="Chromosome BRAD3257"/>
</dbReference>
<keyword evidence="5 7" id="KW-1133">Transmembrane helix</keyword>
<keyword evidence="3" id="KW-1003">Cell membrane</keyword>
<feature type="transmembrane region" description="Helical" evidence="7">
    <location>
        <begin position="120"/>
        <end position="142"/>
    </location>
</feature>
<feature type="transmembrane region" description="Helical" evidence="7">
    <location>
        <begin position="178"/>
        <end position="202"/>
    </location>
</feature>
<feature type="transmembrane region" description="Helical" evidence="7">
    <location>
        <begin position="208"/>
        <end position="225"/>
    </location>
</feature>
<evidence type="ECO:0000256" key="6">
    <source>
        <dbReference type="ARBA" id="ARBA00023136"/>
    </source>
</evidence>
<evidence type="ECO:0000256" key="5">
    <source>
        <dbReference type="ARBA" id="ARBA00022989"/>
    </source>
</evidence>
<dbReference type="PANTHER" id="PTHR43663:SF1">
    <property type="entry name" value="CHROMATE TRANSPORTER"/>
    <property type="match status" value="1"/>
</dbReference>
<dbReference type="KEGG" id="bvz:BRAD3257_2721"/>
<evidence type="ECO:0000313" key="9">
    <source>
        <dbReference type="Proteomes" id="UP000246085"/>
    </source>
</evidence>
<keyword evidence="6 7" id="KW-0472">Membrane</keyword>
<dbReference type="Pfam" id="PF02417">
    <property type="entry name" value="Chromate_transp"/>
    <property type="match status" value="1"/>
</dbReference>
<name>A0A2U3PXE7_9BRAD</name>
<sequence length="248" mass="26358">MEAPGTAPGSEWFITTTVYFHSRRTGTPNIGGKGHKKQRLGRTNLWFPLDRFRTVLASDSAPAVEEPDLAAAPAGLVALFLAFATMSLFAVGGAAAAVPEMHRIAVEVNHWMTDKQFTDAYAIAQLSPGPNVLIVTLIGYAVAGIPGALAATLAMCLPTALLACYVSRLLNRPSQSRWPALIQAALVPLSIALMAASALILAQSTDRSIAALLLTAIVAVVASISRINPLWLRMEACWVLLALCDENR</sequence>
<feature type="transmembrane region" description="Helical" evidence="7">
    <location>
        <begin position="148"/>
        <end position="166"/>
    </location>
</feature>
<organism evidence="8 9">
    <name type="scientific">Bradyrhizobium vignae</name>
    <dbReference type="NCBI Taxonomy" id="1549949"/>
    <lineage>
        <taxon>Bacteria</taxon>
        <taxon>Pseudomonadati</taxon>
        <taxon>Pseudomonadota</taxon>
        <taxon>Alphaproteobacteria</taxon>
        <taxon>Hyphomicrobiales</taxon>
        <taxon>Nitrobacteraceae</taxon>
        <taxon>Bradyrhizobium</taxon>
    </lineage>
</organism>
<comment type="similarity">
    <text evidence="2">Belongs to the chromate ion transporter (CHR) (TC 2.A.51) family.</text>
</comment>
<gene>
    <name evidence="8" type="ORF">BRAD3257_2721</name>
</gene>
<proteinExistence type="inferred from homology"/>
<evidence type="ECO:0000256" key="7">
    <source>
        <dbReference type="SAM" id="Phobius"/>
    </source>
</evidence>
<dbReference type="GO" id="GO:0005886">
    <property type="term" value="C:plasma membrane"/>
    <property type="evidence" value="ECO:0007669"/>
    <property type="project" value="UniProtKB-SubCell"/>
</dbReference>
<evidence type="ECO:0000313" key="8">
    <source>
        <dbReference type="EMBL" id="SPP93789.1"/>
    </source>
</evidence>
<protein>
    <submittedName>
        <fullName evidence="8">Chromate transport protein ChrA (Modular protein)</fullName>
    </submittedName>
</protein>
<dbReference type="PANTHER" id="PTHR43663">
    <property type="entry name" value="CHROMATE TRANSPORT PROTEIN-RELATED"/>
    <property type="match status" value="1"/>
</dbReference>
<reference evidence="8 9" key="1">
    <citation type="submission" date="2018-03" db="EMBL/GenBank/DDBJ databases">
        <authorList>
            <person name="Gully D."/>
        </authorList>
    </citation>
    <scope>NUCLEOTIDE SEQUENCE [LARGE SCALE GENOMIC DNA]</scope>
    <source>
        <strain evidence="8">ORS3257</strain>
    </source>
</reference>
<dbReference type="GO" id="GO:0015109">
    <property type="term" value="F:chromate transmembrane transporter activity"/>
    <property type="evidence" value="ECO:0007669"/>
    <property type="project" value="InterPro"/>
</dbReference>
<dbReference type="InterPro" id="IPR003370">
    <property type="entry name" value="Chromate_transpt"/>
</dbReference>